<dbReference type="Pfam" id="PF00076">
    <property type="entry name" value="RRM_1"/>
    <property type="match status" value="2"/>
</dbReference>
<protein>
    <recommendedName>
        <fullName evidence="5">RRM domain-containing protein</fullName>
    </recommendedName>
</protein>
<keyword evidence="1" id="KW-0677">Repeat</keyword>
<reference evidence="6 7" key="1">
    <citation type="journal article" date="2013" name="Curr. Biol.">
        <title>The Genome of the Foraminiferan Reticulomyxa filosa.</title>
        <authorList>
            <person name="Glockner G."/>
            <person name="Hulsmann N."/>
            <person name="Schleicher M."/>
            <person name="Noegel A.A."/>
            <person name="Eichinger L."/>
            <person name="Gallinger C."/>
            <person name="Pawlowski J."/>
            <person name="Sierra R."/>
            <person name="Euteneuer U."/>
            <person name="Pillet L."/>
            <person name="Moustafa A."/>
            <person name="Platzer M."/>
            <person name="Groth M."/>
            <person name="Szafranski K."/>
            <person name="Schliwa M."/>
        </authorList>
    </citation>
    <scope>NUCLEOTIDE SEQUENCE [LARGE SCALE GENOMIC DNA]</scope>
</reference>
<evidence type="ECO:0000256" key="1">
    <source>
        <dbReference type="ARBA" id="ARBA00022737"/>
    </source>
</evidence>
<evidence type="ECO:0000313" key="6">
    <source>
        <dbReference type="EMBL" id="ETO32406.1"/>
    </source>
</evidence>
<comment type="caution">
    <text evidence="6">The sequence shown here is derived from an EMBL/GenBank/DDBJ whole genome shotgun (WGS) entry which is preliminary data.</text>
</comment>
<dbReference type="AlphaFoldDB" id="X6P2I2"/>
<dbReference type="InterPro" id="IPR035979">
    <property type="entry name" value="RBD_domain_sf"/>
</dbReference>
<evidence type="ECO:0000259" key="5">
    <source>
        <dbReference type="PROSITE" id="PS50102"/>
    </source>
</evidence>
<dbReference type="PANTHER" id="PTHR24012">
    <property type="entry name" value="RNA BINDING PROTEIN"/>
    <property type="match status" value="1"/>
</dbReference>
<feature type="domain" description="RRM" evidence="5">
    <location>
        <begin position="111"/>
        <end position="206"/>
    </location>
</feature>
<sequence length="378" mass="43348">MSNWIEVTNLPYYYDAQEATNMFGDIGSITQIYVDQFQLMSNSTAFVQFASPMEAQQAAIGVHIFFSFTTPNKDINKLVTCTSTNIFDWQFLKIKYDKIPSFKKKKKKKNFSLWVNILNRNTTENELYTWFSHFGDIVNIELVKKGQIAKRESKEKRAIASSKKEMTAWISFARIDGALRACKEMHQSSMTTRSGHWRLQVKLVDQDAYNLKWKKNIFEYVRCPLSFKNLEISKSIKNDCRSLQGGGAAAAAAAASFQRNKYTKDVRNKKQRQNKRPLQSNADCPTCGIEVPSLQQSAPLPKVATYNHERSATCKDSKHSSTLNGPYVMSVTNVATHTKFSHPCNAHKFDYINVIYFSKKKKKKKKKLDMSLQVQETE</sequence>
<name>X6P2I2_RETFI</name>
<keyword evidence="7" id="KW-1185">Reference proteome</keyword>
<accession>X6P2I2</accession>
<dbReference type="InterPro" id="IPR012677">
    <property type="entry name" value="Nucleotide-bd_a/b_plait_sf"/>
</dbReference>
<evidence type="ECO:0000256" key="4">
    <source>
        <dbReference type="SAM" id="MobiDB-lite"/>
    </source>
</evidence>
<evidence type="ECO:0000256" key="3">
    <source>
        <dbReference type="PROSITE-ProRule" id="PRU00176"/>
    </source>
</evidence>
<dbReference type="Gene3D" id="3.30.70.330">
    <property type="match status" value="2"/>
</dbReference>
<dbReference type="EMBL" id="ASPP01004229">
    <property type="protein sequence ID" value="ETO32406.1"/>
    <property type="molecule type" value="Genomic_DNA"/>
</dbReference>
<dbReference type="InterPro" id="IPR000504">
    <property type="entry name" value="RRM_dom"/>
</dbReference>
<feature type="domain" description="RRM" evidence="5">
    <location>
        <begin position="3"/>
        <end position="71"/>
    </location>
</feature>
<organism evidence="6 7">
    <name type="scientific">Reticulomyxa filosa</name>
    <dbReference type="NCBI Taxonomy" id="46433"/>
    <lineage>
        <taxon>Eukaryota</taxon>
        <taxon>Sar</taxon>
        <taxon>Rhizaria</taxon>
        <taxon>Retaria</taxon>
        <taxon>Foraminifera</taxon>
        <taxon>Monothalamids</taxon>
        <taxon>Reticulomyxidae</taxon>
        <taxon>Reticulomyxa</taxon>
    </lineage>
</organism>
<feature type="region of interest" description="Disordered" evidence="4">
    <location>
        <begin position="262"/>
        <end position="283"/>
    </location>
</feature>
<dbReference type="Proteomes" id="UP000023152">
    <property type="component" value="Unassembled WGS sequence"/>
</dbReference>
<evidence type="ECO:0000256" key="2">
    <source>
        <dbReference type="ARBA" id="ARBA00022884"/>
    </source>
</evidence>
<dbReference type="CDD" id="cd00590">
    <property type="entry name" value="RRM_SF"/>
    <property type="match status" value="2"/>
</dbReference>
<dbReference type="PROSITE" id="PS50102">
    <property type="entry name" value="RRM"/>
    <property type="match status" value="2"/>
</dbReference>
<dbReference type="SUPFAM" id="SSF54928">
    <property type="entry name" value="RNA-binding domain, RBD"/>
    <property type="match status" value="1"/>
</dbReference>
<evidence type="ECO:0000313" key="7">
    <source>
        <dbReference type="Proteomes" id="UP000023152"/>
    </source>
</evidence>
<dbReference type="GO" id="GO:0003723">
    <property type="term" value="F:RNA binding"/>
    <property type="evidence" value="ECO:0007669"/>
    <property type="project" value="UniProtKB-UniRule"/>
</dbReference>
<proteinExistence type="predicted"/>
<dbReference type="SMART" id="SM00360">
    <property type="entry name" value="RRM"/>
    <property type="match status" value="1"/>
</dbReference>
<keyword evidence="2 3" id="KW-0694">RNA-binding</keyword>
<gene>
    <name evidence="6" type="ORF">RFI_04712</name>
</gene>
<dbReference type="OrthoDB" id="439808at2759"/>